<protein>
    <submittedName>
        <fullName evidence="2">Uncharacterized protein</fullName>
    </submittedName>
</protein>
<feature type="transmembrane region" description="Helical" evidence="1">
    <location>
        <begin position="6"/>
        <end position="25"/>
    </location>
</feature>
<keyword evidence="1" id="KW-0472">Membrane</keyword>
<accession>A0A2P2L706</accession>
<evidence type="ECO:0000256" key="1">
    <source>
        <dbReference type="SAM" id="Phobius"/>
    </source>
</evidence>
<evidence type="ECO:0000313" key="2">
    <source>
        <dbReference type="EMBL" id="MBX13758.1"/>
    </source>
</evidence>
<dbReference type="EMBL" id="GGEC01033274">
    <property type="protein sequence ID" value="MBX13758.1"/>
    <property type="molecule type" value="Transcribed_RNA"/>
</dbReference>
<keyword evidence="1" id="KW-1133">Transmembrane helix</keyword>
<dbReference type="AlphaFoldDB" id="A0A2P2L706"/>
<proteinExistence type="predicted"/>
<organism evidence="2">
    <name type="scientific">Rhizophora mucronata</name>
    <name type="common">Asiatic mangrove</name>
    <dbReference type="NCBI Taxonomy" id="61149"/>
    <lineage>
        <taxon>Eukaryota</taxon>
        <taxon>Viridiplantae</taxon>
        <taxon>Streptophyta</taxon>
        <taxon>Embryophyta</taxon>
        <taxon>Tracheophyta</taxon>
        <taxon>Spermatophyta</taxon>
        <taxon>Magnoliopsida</taxon>
        <taxon>eudicotyledons</taxon>
        <taxon>Gunneridae</taxon>
        <taxon>Pentapetalae</taxon>
        <taxon>rosids</taxon>
        <taxon>fabids</taxon>
        <taxon>Malpighiales</taxon>
        <taxon>Rhizophoraceae</taxon>
        <taxon>Rhizophora</taxon>
    </lineage>
</organism>
<sequence length="28" mass="3092">MATGFHQLGSFAVATLWIFHFSFFLTGG</sequence>
<name>A0A2P2L706_RHIMU</name>
<keyword evidence="1" id="KW-0812">Transmembrane</keyword>
<reference evidence="2" key="1">
    <citation type="submission" date="2018-02" db="EMBL/GenBank/DDBJ databases">
        <title>Rhizophora mucronata_Transcriptome.</title>
        <authorList>
            <person name="Meera S.P."/>
            <person name="Sreeshan A."/>
            <person name="Augustine A."/>
        </authorList>
    </citation>
    <scope>NUCLEOTIDE SEQUENCE</scope>
    <source>
        <tissue evidence="2">Leaf</tissue>
    </source>
</reference>